<dbReference type="InterPro" id="IPR030923">
    <property type="entry name" value="LptG"/>
</dbReference>
<dbReference type="PANTHER" id="PTHR33529:SF2">
    <property type="entry name" value="LIPOPOLYSACCHARIDE EXPORT SYSTEM PERMEASE PROTEIN LPTG"/>
    <property type="match status" value="1"/>
</dbReference>
<dbReference type="RefSeq" id="WP_087506060.1">
    <property type="nucleotide sequence ID" value="NZ_BMDX01000012.1"/>
</dbReference>
<organism evidence="10 11">
    <name type="scientific">Neiella marina</name>
    <dbReference type="NCBI Taxonomy" id="508461"/>
    <lineage>
        <taxon>Bacteria</taxon>
        <taxon>Pseudomonadati</taxon>
        <taxon>Pseudomonadota</taxon>
        <taxon>Gammaproteobacteria</taxon>
        <taxon>Alteromonadales</taxon>
        <taxon>Echinimonadaceae</taxon>
        <taxon>Neiella</taxon>
    </lineage>
</organism>
<name>A0A8J2U667_9GAMM</name>
<dbReference type="GO" id="GO:0015920">
    <property type="term" value="P:lipopolysaccharide transport"/>
    <property type="evidence" value="ECO:0007669"/>
    <property type="project" value="TreeGrafter"/>
</dbReference>
<accession>A0A8J2U667</accession>
<feature type="transmembrane region" description="Helical" evidence="9">
    <location>
        <begin position="300"/>
        <end position="317"/>
    </location>
</feature>
<evidence type="ECO:0000256" key="8">
    <source>
        <dbReference type="ARBA" id="ARBA00026081"/>
    </source>
</evidence>
<evidence type="ECO:0000256" key="7">
    <source>
        <dbReference type="ARBA" id="ARBA00023136"/>
    </source>
</evidence>
<reference evidence="11" key="1">
    <citation type="journal article" date="2019" name="Int. J. Syst. Evol. Microbiol.">
        <title>The Global Catalogue of Microorganisms (GCM) 10K type strain sequencing project: providing services to taxonomists for standard genome sequencing and annotation.</title>
        <authorList>
            <consortium name="The Broad Institute Genomics Platform"/>
            <consortium name="The Broad Institute Genome Sequencing Center for Infectious Disease"/>
            <person name="Wu L."/>
            <person name="Ma J."/>
        </authorList>
    </citation>
    <scope>NUCLEOTIDE SEQUENCE [LARGE SCALE GENOMIC DNA]</scope>
    <source>
        <strain evidence="11">CGMCC 1.10130</strain>
    </source>
</reference>
<gene>
    <name evidence="10" type="primary">lptG</name>
    <name evidence="10" type="ORF">GCM10011369_24230</name>
</gene>
<evidence type="ECO:0000313" key="10">
    <source>
        <dbReference type="EMBL" id="GGA81427.1"/>
    </source>
</evidence>
<evidence type="ECO:0000313" key="11">
    <source>
        <dbReference type="Proteomes" id="UP000619743"/>
    </source>
</evidence>
<dbReference type="GO" id="GO:0055085">
    <property type="term" value="P:transmembrane transport"/>
    <property type="evidence" value="ECO:0007669"/>
    <property type="project" value="InterPro"/>
</dbReference>
<feature type="transmembrane region" description="Helical" evidence="9">
    <location>
        <begin position="64"/>
        <end position="83"/>
    </location>
</feature>
<comment type="subcellular location">
    <subcellularLocation>
        <location evidence="2">Cell membrane</location>
        <topology evidence="2">Multi-pass membrane protein</topology>
    </subcellularLocation>
</comment>
<feature type="transmembrane region" description="Helical" evidence="9">
    <location>
        <begin position="329"/>
        <end position="351"/>
    </location>
</feature>
<evidence type="ECO:0000256" key="9">
    <source>
        <dbReference type="SAM" id="Phobius"/>
    </source>
</evidence>
<dbReference type="GO" id="GO:0043190">
    <property type="term" value="C:ATP-binding cassette (ABC) transporter complex"/>
    <property type="evidence" value="ECO:0007669"/>
    <property type="project" value="InterPro"/>
</dbReference>
<keyword evidence="7 9" id="KW-0472">Membrane</keyword>
<dbReference type="OrthoDB" id="9776227at2"/>
<keyword evidence="5 9" id="KW-0812">Transmembrane</keyword>
<comment type="subunit">
    <text evidence="8">Component of the lipopolysaccharide transport and assembly complex. The LptBFG transporter is composed of two ATP-binding proteins (LptB) and two transmembrane proteins (LptF and LptG).</text>
</comment>
<dbReference type="InterPro" id="IPR005495">
    <property type="entry name" value="LptG/LptF_permease"/>
</dbReference>
<evidence type="ECO:0000256" key="6">
    <source>
        <dbReference type="ARBA" id="ARBA00022989"/>
    </source>
</evidence>
<dbReference type="AlphaFoldDB" id="A0A8J2U667"/>
<evidence type="ECO:0000256" key="2">
    <source>
        <dbReference type="ARBA" id="ARBA00004651"/>
    </source>
</evidence>
<dbReference type="Pfam" id="PF03739">
    <property type="entry name" value="LptF_LptG"/>
    <property type="match status" value="1"/>
</dbReference>
<evidence type="ECO:0000256" key="1">
    <source>
        <dbReference type="ARBA" id="ARBA00002265"/>
    </source>
</evidence>
<comment type="caution">
    <text evidence="10">The sequence shown here is derived from an EMBL/GenBank/DDBJ whole genome shotgun (WGS) entry which is preliminary data.</text>
</comment>
<dbReference type="EMBL" id="BMDX01000012">
    <property type="protein sequence ID" value="GGA81427.1"/>
    <property type="molecule type" value="Genomic_DNA"/>
</dbReference>
<evidence type="ECO:0000256" key="5">
    <source>
        <dbReference type="ARBA" id="ARBA00022692"/>
    </source>
</evidence>
<dbReference type="Proteomes" id="UP000619743">
    <property type="component" value="Unassembled WGS sequence"/>
</dbReference>
<comment type="function">
    <text evidence="1">Part of the ABC transporter complex LptBFG involved in the translocation of lipopolysaccharide (LPS) from the inner membrane to the outer membrane.</text>
</comment>
<dbReference type="PANTHER" id="PTHR33529">
    <property type="entry name" value="SLR0882 PROTEIN-RELATED"/>
    <property type="match status" value="1"/>
</dbReference>
<protein>
    <submittedName>
        <fullName evidence="10">LPS export ABC transporter permease LptG</fullName>
    </submittedName>
</protein>
<sequence>MYSIIDRHIGRTLLGTTSLVLLVLVGLSSLIRFVQQLKHVGKGDYDIVDAVIFMLFSAPRDIEIFFPVCALMGALVGLGMLASHSELVVMQSSGLSKLNISGSVLKTAIPLALLMMAIGEWGVPASERFARELKSAAISGGSILSSKSGTWAKDGDSFVYIGSVLDADELHAVTQYHFDEQNRLQEVFHFREAHYSGKGWQVNEVHHTRFTDSQISTDFKEQAQWNSTLTPNKLSVVSIKPDALPIAGLMDYVDYLKAGKQDSTLYELTMWRKILKPLAVATMMLLALSFIFGPLRTVTMGARIVLGVIAGFAFHLADQLFGPLSVVFAVPPLISAALPSLLFLGFAIYLLRRS</sequence>
<evidence type="ECO:0000256" key="3">
    <source>
        <dbReference type="ARBA" id="ARBA00007725"/>
    </source>
</evidence>
<evidence type="ECO:0000256" key="4">
    <source>
        <dbReference type="ARBA" id="ARBA00022475"/>
    </source>
</evidence>
<comment type="similarity">
    <text evidence="3">Belongs to the LptF/LptG family.</text>
</comment>
<keyword evidence="6 9" id="KW-1133">Transmembrane helix</keyword>
<feature type="transmembrane region" description="Helical" evidence="9">
    <location>
        <begin position="12"/>
        <end position="34"/>
    </location>
</feature>
<proteinExistence type="inferred from homology"/>
<dbReference type="NCBIfam" id="TIGR04408">
    <property type="entry name" value="LptG_lptG"/>
    <property type="match status" value="1"/>
</dbReference>
<keyword evidence="4" id="KW-1003">Cell membrane</keyword>
<keyword evidence="11" id="KW-1185">Reference proteome</keyword>